<organism evidence="1 2">
    <name type="scientific">Chitinophaga nivalis</name>
    <dbReference type="NCBI Taxonomy" id="2991709"/>
    <lineage>
        <taxon>Bacteria</taxon>
        <taxon>Pseudomonadati</taxon>
        <taxon>Bacteroidota</taxon>
        <taxon>Chitinophagia</taxon>
        <taxon>Chitinophagales</taxon>
        <taxon>Chitinophagaceae</taxon>
        <taxon>Chitinophaga</taxon>
    </lineage>
</organism>
<dbReference type="Proteomes" id="UP001207742">
    <property type="component" value="Unassembled WGS sequence"/>
</dbReference>
<proteinExistence type="predicted"/>
<accession>A0ABT3IPN7</accession>
<evidence type="ECO:0000313" key="1">
    <source>
        <dbReference type="EMBL" id="MCW3485694.1"/>
    </source>
</evidence>
<gene>
    <name evidence="1" type="ORF">OL497_17440</name>
</gene>
<dbReference type="CDD" id="cd20691">
    <property type="entry name" value="CdiI_EC536-like"/>
    <property type="match status" value="1"/>
</dbReference>
<evidence type="ECO:0000313" key="2">
    <source>
        <dbReference type="Proteomes" id="UP001207742"/>
    </source>
</evidence>
<sequence>MNKKDIWRYKSLEQLENKSWGTATEEDSGLTKKCIALSKVPLAKLTAGELRILIGQSFNPTYLVPLAIEKLKDDVLVEAGLYPGDLLKNVLDVPATFWEAHQDLQKDVKVMLQERSVEIETEIDLPGYWRGA</sequence>
<dbReference type="EMBL" id="JAPDNS010000002">
    <property type="protein sequence ID" value="MCW3485694.1"/>
    <property type="molecule type" value="Genomic_DNA"/>
</dbReference>
<dbReference type="RefSeq" id="WP_264732378.1">
    <property type="nucleotide sequence ID" value="NZ_JAPDNR010000001.1"/>
</dbReference>
<reference evidence="1 2" key="1">
    <citation type="submission" date="2022-10" db="EMBL/GenBank/DDBJ databases">
        <title>Chitinophaga nivalis PC15 sp. nov., isolated from Pyeongchang county, South Korea.</title>
        <authorList>
            <person name="Trinh H.N."/>
        </authorList>
    </citation>
    <scope>NUCLEOTIDE SEQUENCE [LARGE SCALE GENOMIC DNA]</scope>
    <source>
        <strain evidence="1 2">PC14</strain>
    </source>
</reference>
<name>A0ABT3IPN7_9BACT</name>
<comment type="caution">
    <text evidence="1">The sequence shown here is derived from an EMBL/GenBank/DDBJ whole genome shotgun (WGS) entry which is preliminary data.</text>
</comment>
<dbReference type="InterPro" id="IPR040547">
    <property type="entry name" value="CdiI"/>
</dbReference>
<protein>
    <submittedName>
        <fullName evidence="1">Contact-dependent growth inhibition system immunity protein</fullName>
    </submittedName>
</protein>
<keyword evidence="2" id="KW-1185">Reference proteome</keyword>
<dbReference type="Pfam" id="PF18616">
    <property type="entry name" value="CdiI_3"/>
    <property type="match status" value="1"/>
</dbReference>